<evidence type="ECO:0000313" key="1">
    <source>
        <dbReference type="EMBL" id="AEK39747.1"/>
    </source>
</evidence>
<sequence length="67" mass="7529">MLWRCVELVPLARVVALWARLLGAARGGVGRRWMRSVVLRTAVVSWRCAVEQVRLVCAVALWSVVAR</sequence>
<organism evidence="1 2">
    <name type="scientific">Amycolatopsis mediterranei (strain S699)</name>
    <name type="common">Nocardia mediterranei</name>
    <dbReference type="NCBI Taxonomy" id="713604"/>
    <lineage>
        <taxon>Bacteria</taxon>
        <taxon>Bacillati</taxon>
        <taxon>Actinomycetota</taxon>
        <taxon>Actinomycetes</taxon>
        <taxon>Pseudonocardiales</taxon>
        <taxon>Pseudonocardiaceae</taxon>
        <taxon>Amycolatopsis</taxon>
    </lineage>
</organism>
<dbReference type="EMBL" id="CP002896">
    <property type="protein sequence ID" value="AEK39747.1"/>
    <property type="molecule type" value="Genomic_DNA"/>
</dbReference>
<dbReference type="KEGG" id="amn:RAM_06275"/>
<proteinExistence type="predicted"/>
<gene>
    <name evidence="1" type="ordered locus">RAM_06275</name>
</gene>
<protein>
    <submittedName>
        <fullName evidence="1">Uncharacterized protein</fullName>
    </submittedName>
</protein>
<dbReference type="Proteomes" id="UP000006138">
    <property type="component" value="Chromosome"/>
</dbReference>
<evidence type="ECO:0000313" key="2">
    <source>
        <dbReference type="Proteomes" id="UP000006138"/>
    </source>
</evidence>
<dbReference type="AlphaFoldDB" id="A0A9R0NSD0"/>
<name>A0A9R0NSD0_AMYMS</name>
<keyword evidence="2" id="KW-1185">Reference proteome</keyword>
<accession>A0A9R0NSD0</accession>
<reference evidence="1 2" key="1">
    <citation type="journal article" date="2011" name="J. Bacteriol.">
        <title>Whole genome sequence of the rifamycin B-producing strain Amycolatopsis mediterranei S699.</title>
        <authorList>
            <person name="Verma M."/>
            <person name="Kaur J."/>
            <person name="Kumar M."/>
            <person name="Kumari K."/>
            <person name="Saxena A."/>
            <person name="Anand S."/>
            <person name="Nigam A."/>
            <person name="Ravi V."/>
            <person name="Raghuvanshi S."/>
            <person name="Khurana P."/>
            <person name="Tyagi A.K."/>
            <person name="Khurana J.P."/>
            <person name="Lal R."/>
        </authorList>
    </citation>
    <scope>NUCLEOTIDE SEQUENCE [LARGE SCALE GENOMIC DNA]</scope>
    <source>
        <strain evidence="1 2">S699</strain>
    </source>
</reference>